<feature type="transmembrane region" description="Helical" evidence="7">
    <location>
        <begin position="290"/>
        <end position="309"/>
    </location>
</feature>
<evidence type="ECO:0000256" key="7">
    <source>
        <dbReference type="SAM" id="Phobius"/>
    </source>
</evidence>
<keyword evidence="10" id="KW-1185">Reference proteome</keyword>
<proteinExistence type="predicted"/>
<feature type="transmembrane region" description="Helical" evidence="7">
    <location>
        <begin position="229"/>
        <end position="250"/>
    </location>
</feature>
<evidence type="ECO:0000256" key="4">
    <source>
        <dbReference type="ARBA" id="ARBA00022692"/>
    </source>
</evidence>
<feature type="domain" description="Major facilitator superfamily (MFS) profile" evidence="8">
    <location>
        <begin position="16"/>
        <end position="406"/>
    </location>
</feature>
<name>A0ABW1KBY1_9ACTN</name>
<keyword evidence="6 7" id="KW-0472">Membrane</keyword>
<evidence type="ECO:0000256" key="2">
    <source>
        <dbReference type="ARBA" id="ARBA00022448"/>
    </source>
</evidence>
<keyword evidence="4 7" id="KW-0812">Transmembrane</keyword>
<feature type="transmembrane region" description="Helical" evidence="7">
    <location>
        <begin position="262"/>
        <end position="283"/>
    </location>
</feature>
<gene>
    <name evidence="9" type="ORF">ACFP2T_20305</name>
</gene>
<feature type="transmembrane region" description="Helical" evidence="7">
    <location>
        <begin position="25"/>
        <end position="43"/>
    </location>
</feature>
<dbReference type="InterPro" id="IPR010290">
    <property type="entry name" value="TM_effector"/>
</dbReference>
<evidence type="ECO:0000256" key="3">
    <source>
        <dbReference type="ARBA" id="ARBA00022475"/>
    </source>
</evidence>
<dbReference type="InterPro" id="IPR036259">
    <property type="entry name" value="MFS_trans_sf"/>
</dbReference>
<protein>
    <submittedName>
        <fullName evidence="9">MFS transporter</fullName>
    </submittedName>
</protein>
<evidence type="ECO:0000313" key="9">
    <source>
        <dbReference type="EMBL" id="MFC6018538.1"/>
    </source>
</evidence>
<keyword evidence="5 7" id="KW-1133">Transmembrane helix</keyword>
<dbReference type="RefSeq" id="WP_377424140.1">
    <property type="nucleotide sequence ID" value="NZ_JBHSPR010000017.1"/>
</dbReference>
<feature type="transmembrane region" description="Helical" evidence="7">
    <location>
        <begin position="109"/>
        <end position="125"/>
    </location>
</feature>
<evidence type="ECO:0000256" key="6">
    <source>
        <dbReference type="ARBA" id="ARBA00023136"/>
    </source>
</evidence>
<dbReference type="PANTHER" id="PTHR23513:SF11">
    <property type="entry name" value="STAPHYLOFERRIN A TRANSPORTER"/>
    <property type="match status" value="1"/>
</dbReference>
<organism evidence="9 10">
    <name type="scientific">Plantactinospora solaniradicis</name>
    <dbReference type="NCBI Taxonomy" id="1723736"/>
    <lineage>
        <taxon>Bacteria</taxon>
        <taxon>Bacillati</taxon>
        <taxon>Actinomycetota</taxon>
        <taxon>Actinomycetes</taxon>
        <taxon>Micromonosporales</taxon>
        <taxon>Micromonosporaceae</taxon>
        <taxon>Plantactinospora</taxon>
    </lineage>
</organism>
<feature type="transmembrane region" description="Helical" evidence="7">
    <location>
        <begin position="381"/>
        <end position="403"/>
    </location>
</feature>
<comment type="caution">
    <text evidence="9">The sequence shown here is derived from an EMBL/GenBank/DDBJ whole genome shotgun (WGS) entry which is preliminary data.</text>
</comment>
<feature type="transmembrane region" description="Helical" evidence="7">
    <location>
        <begin position="82"/>
        <end position="103"/>
    </location>
</feature>
<dbReference type="PANTHER" id="PTHR23513">
    <property type="entry name" value="INTEGRAL MEMBRANE EFFLUX PROTEIN-RELATED"/>
    <property type="match status" value="1"/>
</dbReference>
<evidence type="ECO:0000313" key="10">
    <source>
        <dbReference type="Proteomes" id="UP001596203"/>
    </source>
</evidence>
<feature type="transmembrane region" description="Helical" evidence="7">
    <location>
        <begin position="315"/>
        <end position="333"/>
    </location>
</feature>
<keyword evidence="2" id="KW-0813">Transport</keyword>
<feature type="transmembrane region" description="Helical" evidence="7">
    <location>
        <begin position="354"/>
        <end position="375"/>
    </location>
</feature>
<dbReference type="SUPFAM" id="SSF103473">
    <property type="entry name" value="MFS general substrate transporter"/>
    <property type="match status" value="1"/>
</dbReference>
<keyword evidence="3" id="KW-1003">Cell membrane</keyword>
<dbReference type="CDD" id="cd06173">
    <property type="entry name" value="MFS_MefA_like"/>
    <property type="match status" value="1"/>
</dbReference>
<sequence length="428" mass="45743">MRAKLSTTFQSLTVRNYRLFATGQLIKLIGVWMMFVAQDWLVLDLSDDSASALGVVVALQFTPVLLLTLLSGRLADRYDKRVLLFVANATWTVLALAMSILVITGVVQLWHVFVFAALLGTANAVETPVRQSFVSELVGTPLLPNALALSAATFNSARIIGPAVAGVAIALLDVGPVFLIAALGSIAPLVCMIRIRPAELHREDLPPVKDRDSARVIDGLRYVARRSDLVLPMALMSVMGMTLFNFQLTLAALAKTVFNTGAASFGLFSTALAVGALAGALAGSGRRSRPSVWTVLGAAVATGVFGTLVGLAPTYWLVLTLLPFTGFFMVFFAQASNQRVQLGVDAAFRGRVMSLWVLVFLGTNPVGAPIIGWVAERFGAGASIWTGGLISLTTAVAALVWQLHRTGTRLRLRILPLPRFYVVPPAEV</sequence>
<evidence type="ECO:0000256" key="1">
    <source>
        <dbReference type="ARBA" id="ARBA00004651"/>
    </source>
</evidence>
<reference evidence="10" key="1">
    <citation type="journal article" date="2019" name="Int. J. Syst. Evol. Microbiol.">
        <title>The Global Catalogue of Microorganisms (GCM) 10K type strain sequencing project: providing services to taxonomists for standard genome sequencing and annotation.</title>
        <authorList>
            <consortium name="The Broad Institute Genomics Platform"/>
            <consortium name="The Broad Institute Genome Sequencing Center for Infectious Disease"/>
            <person name="Wu L."/>
            <person name="Ma J."/>
        </authorList>
    </citation>
    <scope>NUCLEOTIDE SEQUENCE [LARGE SCALE GENOMIC DNA]</scope>
    <source>
        <strain evidence="10">ZS-35-S2</strain>
    </source>
</reference>
<dbReference type="EMBL" id="JBHSPR010000017">
    <property type="protein sequence ID" value="MFC6018538.1"/>
    <property type="molecule type" value="Genomic_DNA"/>
</dbReference>
<dbReference type="InterPro" id="IPR020846">
    <property type="entry name" value="MFS_dom"/>
</dbReference>
<dbReference type="PROSITE" id="PS50850">
    <property type="entry name" value="MFS"/>
    <property type="match status" value="1"/>
</dbReference>
<dbReference type="Proteomes" id="UP001596203">
    <property type="component" value="Unassembled WGS sequence"/>
</dbReference>
<feature type="transmembrane region" description="Helical" evidence="7">
    <location>
        <begin position="49"/>
        <end position="70"/>
    </location>
</feature>
<dbReference type="Pfam" id="PF05977">
    <property type="entry name" value="MFS_3"/>
    <property type="match status" value="1"/>
</dbReference>
<evidence type="ECO:0000256" key="5">
    <source>
        <dbReference type="ARBA" id="ARBA00022989"/>
    </source>
</evidence>
<evidence type="ECO:0000259" key="8">
    <source>
        <dbReference type="PROSITE" id="PS50850"/>
    </source>
</evidence>
<dbReference type="Gene3D" id="1.20.1250.20">
    <property type="entry name" value="MFS general substrate transporter like domains"/>
    <property type="match status" value="1"/>
</dbReference>
<comment type="subcellular location">
    <subcellularLocation>
        <location evidence="1">Cell membrane</location>
        <topology evidence="1">Multi-pass membrane protein</topology>
    </subcellularLocation>
</comment>
<accession>A0ABW1KBY1</accession>